<evidence type="ECO:0000313" key="2">
    <source>
        <dbReference type="Proteomes" id="UP001215231"/>
    </source>
</evidence>
<accession>A0ABY7V783</accession>
<dbReference type="EMBL" id="CP059693">
    <property type="protein sequence ID" value="WDE09523.1"/>
    <property type="molecule type" value="Genomic_DNA"/>
</dbReference>
<gene>
    <name evidence="1" type="ORF">H3N35_14370</name>
</gene>
<name>A0ABY7V783_9GAMM</name>
<dbReference type="RefSeq" id="WP_274049472.1">
    <property type="nucleotide sequence ID" value="NZ_CP059693.1"/>
</dbReference>
<reference evidence="1 2" key="1">
    <citation type="journal article" date="2022" name="Mar. Drugs">
        <title>Bioassay-Guided Fractionation Leads to the Detection of Cholic Acid Generated by the Rare Thalassomonas sp.</title>
        <authorList>
            <person name="Pheiffer F."/>
            <person name="Schneider Y.K."/>
            <person name="Hansen E.H."/>
            <person name="Andersen J.H."/>
            <person name="Isaksson J."/>
            <person name="Busche T."/>
            <person name="R C."/>
            <person name="Kalinowski J."/>
            <person name="Zyl L.V."/>
            <person name="Trindade M."/>
        </authorList>
    </citation>
    <scope>NUCLEOTIDE SEQUENCE [LARGE SCALE GENOMIC DNA]</scope>
    <source>
        <strain evidence="1 2">A5K-61T</strain>
    </source>
</reference>
<organism evidence="1 2">
    <name type="scientific">Thalassomonas haliotis</name>
    <dbReference type="NCBI Taxonomy" id="485448"/>
    <lineage>
        <taxon>Bacteria</taxon>
        <taxon>Pseudomonadati</taxon>
        <taxon>Pseudomonadota</taxon>
        <taxon>Gammaproteobacteria</taxon>
        <taxon>Alteromonadales</taxon>
        <taxon>Colwelliaceae</taxon>
        <taxon>Thalassomonas</taxon>
    </lineage>
</organism>
<protein>
    <submittedName>
        <fullName evidence="1">Uncharacterized protein</fullName>
    </submittedName>
</protein>
<dbReference type="Proteomes" id="UP001215231">
    <property type="component" value="Chromosome"/>
</dbReference>
<proteinExistence type="predicted"/>
<keyword evidence="2" id="KW-1185">Reference proteome</keyword>
<sequence length="379" mass="43139">MMESGYRTLFAVEFFHEFYKQADNSYSHRDEDFDIIPTTDCKTALKNQGLLFRQVPGGFIVLYKAAPGNSAKPLIPLSDLDRLRFLLMAKTPNLVYYSDLPLTGERSAIFYLHNRQSNIQDIDGTDELLLVQDTNSPYLSAQDKTRLRAEQFTYPFSKESDSARLIITDRKLMPVFSQTLHKLDPEVNAGLRQFSAHIDLSLQPTDIYTLTIDGEVQESFYLDSRLSQKQPFGLIDIFHHDEVADEYQFIDESGQVAAKTYRVRLNNRATVWRYFIGLKYRSSVTPEKLAVVSNIFTADFTRKTSITLADNTQVIPFESGTTKIPLKKAPLKGFTLKRDITTGPGPSVFEETPLPNPEITNIATETGSEPIYSQVYFYI</sequence>
<evidence type="ECO:0000313" key="1">
    <source>
        <dbReference type="EMBL" id="WDE09523.1"/>
    </source>
</evidence>